<gene>
    <name evidence="6" type="ORF">O3V59_11925</name>
</gene>
<dbReference type="RefSeq" id="WP_271140195.1">
    <property type="nucleotide sequence ID" value="NZ_JAPYYP010000013.1"/>
</dbReference>
<reference evidence="6" key="1">
    <citation type="submission" date="2022-12" db="EMBL/GenBank/DDBJ databases">
        <title>Draft genome sequence of the thermophilic strain Brevibacillus thermoruber HT42, isolated from Los Humeros, Puebla, Mexico, with biotechnological potential.</title>
        <authorList>
            <person name="Lara Sanchez J."/>
            <person name="Solis Palacios R."/>
            <person name="Bustos Baena A.S."/>
            <person name="Ruz Baez A.E."/>
            <person name="Espinosa Luna G."/>
            <person name="Oliart Ros R.M."/>
        </authorList>
    </citation>
    <scope>NUCLEOTIDE SEQUENCE</scope>
    <source>
        <strain evidence="6">HT42</strain>
    </source>
</reference>
<keyword evidence="7" id="KW-1185">Reference proteome</keyword>
<name>A0A9X3TSC2_9BACL</name>
<evidence type="ECO:0000256" key="4">
    <source>
        <dbReference type="ARBA" id="ARBA00023136"/>
    </source>
</evidence>
<feature type="transmembrane region" description="Helical" evidence="5">
    <location>
        <begin position="58"/>
        <end position="78"/>
    </location>
</feature>
<feature type="transmembrane region" description="Helical" evidence="5">
    <location>
        <begin position="29"/>
        <end position="52"/>
    </location>
</feature>
<sequence>MIPWNVCSLPLTVFFYWISKRLNRRRPGLLFSPAVLTPAAVIAVLAVTGLPYEVYSEATSFLNEMLGVVTVAFAVPLYRNWTILAANWRIIVCSLAAGSLVSIIAGVSTAMLVGLGETAAISVIPRSITMPIAVGLSQAIGGVPSLTAVFGMLTSFAGVFMAPAIIKRCALRRPVSIGLMYGMGAHVLGMVKAFERGDLEGSSSTLAVIAGALITVVWAFLLLPVIQTWLA</sequence>
<dbReference type="AlphaFoldDB" id="A0A9X3TSC2"/>
<evidence type="ECO:0000313" key="7">
    <source>
        <dbReference type="Proteomes" id="UP001151071"/>
    </source>
</evidence>
<comment type="caution">
    <text evidence="6">The sequence shown here is derived from an EMBL/GenBank/DDBJ whole genome shotgun (WGS) entry which is preliminary data.</text>
</comment>
<keyword evidence="3 5" id="KW-1133">Transmembrane helix</keyword>
<evidence type="ECO:0000256" key="5">
    <source>
        <dbReference type="SAM" id="Phobius"/>
    </source>
</evidence>
<protein>
    <submittedName>
        <fullName evidence="6">LrgB family protein</fullName>
    </submittedName>
</protein>
<dbReference type="InterPro" id="IPR007300">
    <property type="entry name" value="CidB/LrgB"/>
</dbReference>
<evidence type="ECO:0000313" key="6">
    <source>
        <dbReference type="EMBL" id="MDA5109073.1"/>
    </source>
</evidence>
<feature type="transmembrane region" description="Helical" evidence="5">
    <location>
        <begin position="136"/>
        <end position="162"/>
    </location>
</feature>
<feature type="transmembrane region" description="Helical" evidence="5">
    <location>
        <begin position="206"/>
        <end position="226"/>
    </location>
</feature>
<evidence type="ECO:0000256" key="3">
    <source>
        <dbReference type="ARBA" id="ARBA00022989"/>
    </source>
</evidence>
<keyword evidence="4 5" id="KW-0472">Membrane</keyword>
<feature type="transmembrane region" description="Helical" evidence="5">
    <location>
        <begin position="90"/>
        <end position="116"/>
    </location>
</feature>
<dbReference type="Pfam" id="PF04172">
    <property type="entry name" value="LrgB"/>
    <property type="match status" value="1"/>
</dbReference>
<comment type="subcellular location">
    <subcellularLocation>
        <location evidence="1">Membrane</location>
        <topology evidence="1">Multi-pass membrane protein</topology>
    </subcellularLocation>
</comment>
<organism evidence="6 7">
    <name type="scientific">Brevibacillus thermoruber</name>
    <dbReference type="NCBI Taxonomy" id="33942"/>
    <lineage>
        <taxon>Bacteria</taxon>
        <taxon>Bacillati</taxon>
        <taxon>Bacillota</taxon>
        <taxon>Bacilli</taxon>
        <taxon>Bacillales</taxon>
        <taxon>Paenibacillaceae</taxon>
        <taxon>Brevibacillus</taxon>
    </lineage>
</organism>
<evidence type="ECO:0000256" key="1">
    <source>
        <dbReference type="ARBA" id="ARBA00004141"/>
    </source>
</evidence>
<accession>A0A9X3TSC2</accession>
<dbReference type="Proteomes" id="UP001151071">
    <property type="component" value="Unassembled WGS sequence"/>
</dbReference>
<dbReference type="GO" id="GO:0016020">
    <property type="term" value="C:membrane"/>
    <property type="evidence" value="ECO:0007669"/>
    <property type="project" value="UniProtKB-SubCell"/>
</dbReference>
<dbReference type="EMBL" id="JAPYYP010000013">
    <property type="protein sequence ID" value="MDA5109073.1"/>
    <property type="molecule type" value="Genomic_DNA"/>
</dbReference>
<proteinExistence type="predicted"/>
<feature type="transmembrane region" description="Helical" evidence="5">
    <location>
        <begin position="174"/>
        <end position="194"/>
    </location>
</feature>
<dbReference type="PANTHER" id="PTHR30249">
    <property type="entry name" value="PUTATIVE SEROTONIN TRANSPORTER"/>
    <property type="match status" value="1"/>
</dbReference>
<keyword evidence="2 5" id="KW-0812">Transmembrane</keyword>
<evidence type="ECO:0000256" key="2">
    <source>
        <dbReference type="ARBA" id="ARBA00022692"/>
    </source>
</evidence>
<dbReference type="PANTHER" id="PTHR30249:SF0">
    <property type="entry name" value="PLASTIDAL GLYCOLATE_GLYCERATE TRANSLOCATOR 1, CHLOROPLASTIC"/>
    <property type="match status" value="1"/>
</dbReference>